<dbReference type="Proteomes" id="UP000738349">
    <property type="component" value="Unassembled WGS sequence"/>
</dbReference>
<dbReference type="EMBL" id="JAGMUV010000035">
    <property type="protein sequence ID" value="KAH7113382.1"/>
    <property type="molecule type" value="Genomic_DNA"/>
</dbReference>
<proteinExistence type="predicted"/>
<organism evidence="2 3">
    <name type="scientific">Dactylonectria macrodidyma</name>
    <dbReference type="NCBI Taxonomy" id="307937"/>
    <lineage>
        <taxon>Eukaryota</taxon>
        <taxon>Fungi</taxon>
        <taxon>Dikarya</taxon>
        <taxon>Ascomycota</taxon>
        <taxon>Pezizomycotina</taxon>
        <taxon>Sordariomycetes</taxon>
        <taxon>Hypocreomycetidae</taxon>
        <taxon>Hypocreales</taxon>
        <taxon>Nectriaceae</taxon>
        <taxon>Dactylonectria</taxon>
    </lineage>
</organism>
<dbReference type="Pfam" id="PF06985">
    <property type="entry name" value="HET"/>
    <property type="match status" value="1"/>
</dbReference>
<accession>A0A9P9D6L2</accession>
<dbReference type="InterPro" id="IPR010730">
    <property type="entry name" value="HET"/>
</dbReference>
<protein>
    <submittedName>
        <fullName evidence="2">Heterokaryon incompatibility protein-domain-containing protein</fullName>
    </submittedName>
</protein>
<name>A0A9P9D6L2_9HYPO</name>
<dbReference type="OrthoDB" id="4590361at2759"/>
<evidence type="ECO:0000313" key="3">
    <source>
        <dbReference type="Proteomes" id="UP000738349"/>
    </source>
</evidence>
<gene>
    <name evidence="2" type="ORF">EDB81DRAFT_768092</name>
</gene>
<dbReference type="InterPro" id="IPR052895">
    <property type="entry name" value="HetReg/Transcr_Mod"/>
</dbReference>
<evidence type="ECO:0000313" key="2">
    <source>
        <dbReference type="EMBL" id="KAH7113382.1"/>
    </source>
</evidence>
<dbReference type="PANTHER" id="PTHR24148:SF64">
    <property type="entry name" value="HETEROKARYON INCOMPATIBILITY DOMAIN-CONTAINING PROTEIN"/>
    <property type="match status" value="1"/>
</dbReference>
<reference evidence="2" key="1">
    <citation type="journal article" date="2021" name="Nat. Commun.">
        <title>Genetic determinants of endophytism in the Arabidopsis root mycobiome.</title>
        <authorList>
            <person name="Mesny F."/>
            <person name="Miyauchi S."/>
            <person name="Thiergart T."/>
            <person name="Pickel B."/>
            <person name="Atanasova L."/>
            <person name="Karlsson M."/>
            <person name="Huettel B."/>
            <person name="Barry K.W."/>
            <person name="Haridas S."/>
            <person name="Chen C."/>
            <person name="Bauer D."/>
            <person name="Andreopoulos W."/>
            <person name="Pangilinan J."/>
            <person name="LaButti K."/>
            <person name="Riley R."/>
            <person name="Lipzen A."/>
            <person name="Clum A."/>
            <person name="Drula E."/>
            <person name="Henrissat B."/>
            <person name="Kohler A."/>
            <person name="Grigoriev I.V."/>
            <person name="Martin F.M."/>
            <person name="Hacquard S."/>
        </authorList>
    </citation>
    <scope>NUCLEOTIDE SEQUENCE</scope>
    <source>
        <strain evidence="2">MPI-CAGE-AT-0147</strain>
    </source>
</reference>
<sequence length="510" mass="57835">MRHALDALCVNDAVDHPIWVDALCINQANDAEKNEQVQMMHHIYTGASTMFAWLGLGDNHSNAAIDWLWSLSTIARKDGVRAASSIAHEVLVEEPYALTPLAHLTLEFFQRSYWSRVWIVQELVFSHNVMVSCGDGRIRLDDLREACEVLLVMAAKSVSVATGNSYWPWHLFLAAVLRVRNNLIARPMMPLAELLRRFRAGEVRNQDYGGWFATDPRDHIFSLLNMAYDAEEFELKPDYAKPSEEVFLETNRTLLRSGVLYHLGRGEILSQVARQPPRMVLPSWASDFSYIPTFGSSREASSLFCAGGSLKQDPRFEARNRPDDVLILHGISIGAVCAVGPSLPGTRTEGSAGGLLMQEPKHMGTWFRDFETFLLQNGIQRTRMERTGVLWRVPSLDLEVQRREDISGTSLQNGSLRRCTDLAFRCYYQLRRTYDKRSETPSMRPVEKEVFRHYILWTELHLKNHLVFITESGFVGMAEKNMRVGDIVVVLLGTRFPSLLGQRKVGSTSC</sequence>
<evidence type="ECO:0000259" key="1">
    <source>
        <dbReference type="Pfam" id="PF06985"/>
    </source>
</evidence>
<keyword evidence="3" id="KW-1185">Reference proteome</keyword>
<dbReference type="PANTHER" id="PTHR24148">
    <property type="entry name" value="ANKYRIN REPEAT DOMAIN-CONTAINING PROTEIN 39 HOMOLOG-RELATED"/>
    <property type="match status" value="1"/>
</dbReference>
<dbReference type="AlphaFoldDB" id="A0A9P9D6L2"/>
<comment type="caution">
    <text evidence="2">The sequence shown here is derived from an EMBL/GenBank/DDBJ whole genome shotgun (WGS) entry which is preliminary data.</text>
</comment>
<feature type="domain" description="Heterokaryon incompatibility" evidence="1">
    <location>
        <begin position="14"/>
        <end position="122"/>
    </location>
</feature>